<dbReference type="GeneID" id="37077652"/>
<dbReference type="Gene3D" id="3.40.50.720">
    <property type="entry name" value="NAD(P)-binding Rossmann-like Domain"/>
    <property type="match status" value="1"/>
</dbReference>
<dbReference type="InterPro" id="IPR051783">
    <property type="entry name" value="NAD(P)-dependent_oxidoreduct"/>
</dbReference>
<reference evidence="2 3" key="1">
    <citation type="submission" date="2016-12" db="EMBL/GenBank/DDBJ databases">
        <title>The genomes of Aspergillus section Nigri reveals drivers in fungal speciation.</title>
        <authorList>
            <consortium name="DOE Joint Genome Institute"/>
            <person name="Vesth T.C."/>
            <person name="Nybo J."/>
            <person name="Theobald S."/>
            <person name="Brandl J."/>
            <person name="Frisvad J.C."/>
            <person name="Nielsen K.F."/>
            <person name="Lyhne E.K."/>
            <person name="Kogle M.E."/>
            <person name="Kuo A."/>
            <person name="Riley R."/>
            <person name="Clum A."/>
            <person name="Nolan M."/>
            <person name="Lipzen A."/>
            <person name="Salamov A."/>
            <person name="Henrissat B."/>
            <person name="Wiebenga A."/>
            <person name="De Vries R.P."/>
            <person name="Grigoriev I.V."/>
            <person name="Mortensen U.H."/>
            <person name="Andersen M.R."/>
            <person name="Baker S.E."/>
        </authorList>
    </citation>
    <scope>NUCLEOTIDE SEQUENCE [LARGE SCALE GENOMIC DNA]</scope>
    <source>
        <strain evidence="2 3">JOP 1030-1</strain>
    </source>
</reference>
<dbReference type="EMBL" id="KZ821239">
    <property type="protein sequence ID" value="PYH44078.1"/>
    <property type="molecule type" value="Genomic_DNA"/>
</dbReference>
<gene>
    <name evidence="2" type="ORF">BP01DRAFT_366795</name>
</gene>
<dbReference type="GO" id="GO:0005737">
    <property type="term" value="C:cytoplasm"/>
    <property type="evidence" value="ECO:0007669"/>
    <property type="project" value="TreeGrafter"/>
</dbReference>
<sequence>MAKIFLTGASGYIGGDVLHALRSALPQCDYSVLLRDEAKAAKIQAAYPDVRVVMGDLDATATIEKEASQADIVVHAASTNHIKSVEAIARGLSAETRAKPGYWIQMSGASVLSMPDIENNTFGQASSRIYSDIDGAEELCALIKRYSAQRVVDNFVTNLPPAAIRPKTALIFGPIIYGRGRGVVKQRSIQIPELVRANLQRREGVQVGKGESTWSNVHIADLSTIFVQLVEAALMAAEGDLWNEHGLYFPVNTGMLSFKEISQRIAQDVYNRGLSDTASVKEVDPREADSIIPHAAVILGTNAKQVGQRARQYLGWVPEHHTLAEEISLAVTAEMEILGLENVLQ</sequence>
<evidence type="ECO:0000259" key="1">
    <source>
        <dbReference type="Pfam" id="PF01370"/>
    </source>
</evidence>
<accession>A0A318ZVC4</accession>
<dbReference type="PANTHER" id="PTHR48079:SF8">
    <property type="entry name" value="NAD(P)-BINDING DOMAIN-CONTAINING PROTEIN"/>
    <property type="match status" value="1"/>
</dbReference>
<dbReference type="OrthoDB" id="2130169at2759"/>
<dbReference type="AlphaFoldDB" id="A0A318ZVC4"/>
<dbReference type="Pfam" id="PF01370">
    <property type="entry name" value="Epimerase"/>
    <property type="match status" value="1"/>
</dbReference>
<keyword evidence="3" id="KW-1185">Reference proteome</keyword>
<dbReference type="SUPFAM" id="SSF51735">
    <property type="entry name" value="NAD(P)-binding Rossmann-fold domains"/>
    <property type="match status" value="1"/>
</dbReference>
<feature type="domain" description="NAD-dependent epimerase/dehydratase" evidence="1">
    <location>
        <begin position="4"/>
        <end position="233"/>
    </location>
</feature>
<dbReference type="PANTHER" id="PTHR48079">
    <property type="entry name" value="PROTEIN YEEZ"/>
    <property type="match status" value="1"/>
</dbReference>
<name>A0A318ZVC4_9EURO</name>
<evidence type="ECO:0000313" key="2">
    <source>
        <dbReference type="EMBL" id="PYH44078.1"/>
    </source>
</evidence>
<evidence type="ECO:0000313" key="3">
    <source>
        <dbReference type="Proteomes" id="UP000248349"/>
    </source>
</evidence>
<dbReference type="InterPro" id="IPR001509">
    <property type="entry name" value="Epimerase_deHydtase"/>
</dbReference>
<proteinExistence type="predicted"/>
<dbReference type="STRING" id="1450539.A0A318ZVC4"/>
<protein>
    <submittedName>
        <fullName evidence="2">NAD dependent epimerase/dehydratase family protein</fullName>
    </submittedName>
</protein>
<dbReference type="GO" id="GO:0004029">
    <property type="term" value="F:aldehyde dehydrogenase (NAD+) activity"/>
    <property type="evidence" value="ECO:0007669"/>
    <property type="project" value="TreeGrafter"/>
</dbReference>
<dbReference type="Proteomes" id="UP000248349">
    <property type="component" value="Unassembled WGS sequence"/>
</dbReference>
<dbReference type="RefSeq" id="XP_025430060.1">
    <property type="nucleotide sequence ID" value="XM_025576423.1"/>
</dbReference>
<organism evidence="2 3">
    <name type="scientific">Aspergillus saccharolyticus JOP 1030-1</name>
    <dbReference type="NCBI Taxonomy" id="1450539"/>
    <lineage>
        <taxon>Eukaryota</taxon>
        <taxon>Fungi</taxon>
        <taxon>Dikarya</taxon>
        <taxon>Ascomycota</taxon>
        <taxon>Pezizomycotina</taxon>
        <taxon>Eurotiomycetes</taxon>
        <taxon>Eurotiomycetidae</taxon>
        <taxon>Eurotiales</taxon>
        <taxon>Aspergillaceae</taxon>
        <taxon>Aspergillus</taxon>
        <taxon>Aspergillus subgen. Circumdati</taxon>
    </lineage>
</organism>
<dbReference type="InterPro" id="IPR036291">
    <property type="entry name" value="NAD(P)-bd_dom_sf"/>
</dbReference>